<dbReference type="Proteomes" id="UP001501302">
    <property type="component" value="Unassembled WGS sequence"/>
</dbReference>
<feature type="domain" description="Secretion system C-terminal sorting" evidence="3">
    <location>
        <begin position="41"/>
        <end position="112"/>
    </location>
</feature>
<accession>A0ABP9GLY4</accession>
<evidence type="ECO:0000259" key="3">
    <source>
        <dbReference type="Pfam" id="PF18962"/>
    </source>
</evidence>
<dbReference type="Pfam" id="PF18962">
    <property type="entry name" value="Por_Secre_tail"/>
    <property type="match status" value="1"/>
</dbReference>
<evidence type="ECO:0000256" key="1">
    <source>
        <dbReference type="ARBA" id="ARBA00022729"/>
    </source>
</evidence>
<dbReference type="EMBL" id="BAABJJ010000027">
    <property type="protein sequence ID" value="GAA4944923.1"/>
    <property type="molecule type" value="Genomic_DNA"/>
</dbReference>
<evidence type="ECO:0000256" key="2">
    <source>
        <dbReference type="SAM" id="SignalP"/>
    </source>
</evidence>
<protein>
    <submittedName>
        <fullName evidence="4">T9SS type A sorting domain-containing protein</fullName>
    </submittedName>
</protein>
<keyword evidence="1 2" id="KW-0732">Signal</keyword>
<evidence type="ECO:0000313" key="5">
    <source>
        <dbReference type="Proteomes" id="UP001501302"/>
    </source>
</evidence>
<organism evidence="4 5">
    <name type="scientific">Algibacter agarivorans</name>
    <dbReference type="NCBI Taxonomy" id="1109741"/>
    <lineage>
        <taxon>Bacteria</taxon>
        <taxon>Pseudomonadati</taxon>
        <taxon>Bacteroidota</taxon>
        <taxon>Flavobacteriia</taxon>
        <taxon>Flavobacteriales</taxon>
        <taxon>Flavobacteriaceae</taxon>
        <taxon>Algibacter</taxon>
    </lineage>
</organism>
<feature type="chain" id="PRO_5045235738" evidence="2">
    <location>
        <begin position="24"/>
        <end position="113"/>
    </location>
</feature>
<dbReference type="NCBIfam" id="TIGR04183">
    <property type="entry name" value="Por_Secre_tail"/>
    <property type="match status" value="1"/>
</dbReference>
<comment type="caution">
    <text evidence="4">The sequence shown here is derived from an EMBL/GenBank/DDBJ whole genome shotgun (WGS) entry which is preliminary data.</text>
</comment>
<name>A0ABP9GLY4_9FLAO</name>
<sequence>MKRNYFLSLLIVLAFFTTPYSDAQNNANNTPIEKNIEGLSVYPNPVSDGKTYVYITSKLRLNKKVEFYNVLGKQLFSTYITGKELNISNLSKGVYILKITENNISEIRKLVIK</sequence>
<dbReference type="InterPro" id="IPR026444">
    <property type="entry name" value="Secre_tail"/>
</dbReference>
<feature type="signal peptide" evidence="2">
    <location>
        <begin position="1"/>
        <end position="23"/>
    </location>
</feature>
<reference evidence="5" key="1">
    <citation type="journal article" date="2019" name="Int. J. Syst. Evol. Microbiol.">
        <title>The Global Catalogue of Microorganisms (GCM) 10K type strain sequencing project: providing services to taxonomists for standard genome sequencing and annotation.</title>
        <authorList>
            <consortium name="The Broad Institute Genomics Platform"/>
            <consortium name="The Broad Institute Genome Sequencing Center for Infectious Disease"/>
            <person name="Wu L."/>
            <person name="Ma J."/>
        </authorList>
    </citation>
    <scope>NUCLEOTIDE SEQUENCE [LARGE SCALE GENOMIC DNA]</scope>
    <source>
        <strain evidence="5">JCM 18285</strain>
    </source>
</reference>
<dbReference type="RefSeq" id="WP_345191529.1">
    <property type="nucleotide sequence ID" value="NZ_BAABJJ010000027.1"/>
</dbReference>
<evidence type="ECO:0000313" key="4">
    <source>
        <dbReference type="EMBL" id="GAA4944923.1"/>
    </source>
</evidence>
<keyword evidence="5" id="KW-1185">Reference proteome</keyword>
<gene>
    <name evidence="4" type="ORF">GCM10023314_17460</name>
</gene>
<proteinExistence type="predicted"/>